<organism evidence="1 2">
    <name type="scientific">Ovis aries</name>
    <name type="common">Sheep</name>
    <dbReference type="NCBI Taxonomy" id="9940"/>
    <lineage>
        <taxon>Eukaryota</taxon>
        <taxon>Metazoa</taxon>
        <taxon>Chordata</taxon>
        <taxon>Craniata</taxon>
        <taxon>Vertebrata</taxon>
        <taxon>Euteleostomi</taxon>
        <taxon>Mammalia</taxon>
        <taxon>Eutheria</taxon>
        <taxon>Laurasiatheria</taxon>
        <taxon>Artiodactyla</taxon>
        <taxon>Ruminantia</taxon>
        <taxon>Pecora</taxon>
        <taxon>Bovidae</taxon>
        <taxon>Caprinae</taxon>
        <taxon>Ovis</taxon>
    </lineage>
</organism>
<dbReference type="Proteomes" id="UP000664991">
    <property type="component" value="Unassembled WGS sequence"/>
</dbReference>
<protein>
    <submittedName>
        <fullName evidence="1">Uncharacterized protein</fullName>
    </submittedName>
</protein>
<gene>
    <name evidence="1" type="ORF">JEQ12_018862</name>
</gene>
<evidence type="ECO:0000313" key="2">
    <source>
        <dbReference type="Proteomes" id="UP000664991"/>
    </source>
</evidence>
<dbReference type="EMBL" id="JAEMGP010000008">
    <property type="protein sequence ID" value="KAG5205612.1"/>
    <property type="molecule type" value="Genomic_DNA"/>
</dbReference>
<accession>A0A836A4H1</accession>
<proteinExistence type="predicted"/>
<sequence length="100" mass="11138">MRAAAGSVAAISLRRSPLRFQQTGALCVFNRESGSKWKQTCVDSTSVYHAPIICQLLVLENDSHLSVAQPPSNSEIIDLYIIIFDKWDQALINFDPFQIA</sequence>
<dbReference type="AlphaFoldDB" id="A0A836A4H1"/>
<comment type="caution">
    <text evidence="1">The sequence shown here is derived from an EMBL/GenBank/DDBJ whole genome shotgun (WGS) entry which is preliminary data.</text>
</comment>
<evidence type="ECO:0000313" key="1">
    <source>
        <dbReference type="EMBL" id="KAG5205612.1"/>
    </source>
</evidence>
<reference evidence="1 2" key="1">
    <citation type="submission" date="2020-12" db="EMBL/GenBank/DDBJ databases">
        <title>De novo assembly of Tibetan sheep genome.</title>
        <authorList>
            <person name="Li X."/>
        </authorList>
    </citation>
    <scope>NUCLEOTIDE SEQUENCE [LARGE SCALE GENOMIC DNA]</scope>
    <source>
        <tissue evidence="1">Heart</tissue>
    </source>
</reference>
<name>A0A836A4H1_SHEEP</name>